<dbReference type="Gene3D" id="3.40.190.290">
    <property type="match status" value="1"/>
</dbReference>
<evidence type="ECO:0000313" key="7">
    <source>
        <dbReference type="Proteomes" id="UP000246073"/>
    </source>
</evidence>
<dbReference type="PROSITE" id="PS50931">
    <property type="entry name" value="HTH_LYSR"/>
    <property type="match status" value="1"/>
</dbReference>
<dbReference type="GO" id="GO:0003700">
    <property type="term" value="F:DNA-binding transcription factor activity"/>
    <property type="evidence" value="ECO:0007669"/>
    <property type="project" value="InterPro"/>
</dbReference>
<evidence type="ECO:0000313" key="6">
    <source>
        <dbReference type="EMBL" id="SPL62416.1"/>
    </source>
</evidence>
<name>A0A2P9HE78_9HYPH</name>
<gene>
    <name evidence="6" type="ORF">OHAE_5484</name>
</gene>
<dbReference type="InterPro" id="IPR058163">
    <property type="entry name" value="LysR-type_TF_proteobact-type"/>
</dbReference>
<dbReference type="InterPro" id="IPR036390">
    <property type="entry name" value="WH_DNA-bd_sf"/>
</dbReference>
<dbReference type="GO" id="GO:0043565">
    <property type="term" value="F:sequence-specific DNA binding"/>
    <property type="evidence" value="ECO:0007669"/>
    <property type="project" value="TreeGrafter"/>
</dbReference>
<keyword evidence="4" id="KW-0804">Transcription</keyword>
<dbReference type="Proteomes" id="UP000246073">
    <property type="component" value="Unassembled WGS sequence"/>
</dbReference>
<evidence type="ECO:0000256" key="2">
    <source>
        <dbReference type="ARBA" id="ARBA00023015"/>
    </source>
</evidence>
<dbReference type="InterPro" id="IPR000847">
    <property type="entry name" value="LysR_HTH_N"/>
</dbReference>
<dbReference type="Gene3D" id="1.10.10.10">
    <property type="entry name" value="Winged helix-like DNA-binding domain superfamily/Winged helix DNA-binding domain"/>
    <property type="match status" value="1"/>
</dbReference>
<dbReference type="RefSeq" id="WP_109366549.1">
    <property type="nucleotide sequence ID" value="NZ_OOFM01000002.1"/>
</dbReference>
<dbReference type="PANTHER" id="PTHR30537:SF5">
    <property type="entry name" value="HTH-TYPE TRANSCRIPTIONAL ACTIVATOR TTDR-RELATED"/>
    <property type="match status" value="1"/>
</dbReference>
<keyword evidence="3" id="KW-0238">DNA-binding</keyword>
<comment type="similarity">
    <text evidence="1">Belongs to the LysR transcriptional regulatory family.</text>
</comment>
<dbReference type="InterPro" id="IPR036388">
    <property type="entry name" value="WH-like_DNA-bd_sf"/>
</dbReference>
<accession>A0A2P9HE78</accession>
<dbReference type="PANTHER" id="PTHR30537">
    <property type="entry name" value="HTH-TYPE TRANSCRIPTIONAL REGULATOR"/>
    <property type="match status" value="1"/>
</dbReference>
<evidence type="ECO:0000256" key="3">
    <source>
        <dbReference type="ARBA" id="ARBA00023125"/>
    </source>
</evidence>
<evidence type="ECO:0000256" key="4">
    <source>
        <dbReference type="ARBA" id="ARBA00023163"/>
    </source>
</evidence>
<dbReference type="CDD" id="cd08422">
    <property type="entry name" value="PBP2_CrgA_like"/>
    <property type="match status" value="1"/>
</dbReference>
<evidence type="ECO:0000259" key="5">
    <source>
        <dbReference type="PROSITE" id="PS50931"/>
    </source>
</evidence>
<keyword evidence="2" id="KW-0805">Transcription regulation</keyword>
<proteinExistence type="inferred from homology"/>
<dbReference type="EMBL" id="OOFM01000002">
    <property type="protein sequence ID" value="SPL62416.1"/>
    <property type="molecule type" value="Genomic_DNA"/>
</dbReference>
<reference evidence="7" key="1">
    <citation type="submission" date="2017-12" db="EMBL/GenBank/DDBJ databases">
        <authorList>
            <person name="Diaz M."/>
        </authorList>
    </citation>
    <scope>NUCLEOTIDE SEQUENCE [LARGE SCALE GENOMIC DNA]</scope>
    <source>
        <strain evidence="7">FI11154</strain>
    </source>
</reference>
<feature type="domain" description="HTH lysR-type" evidence="5">
    <location>
        <begin position="1"/>
        <end position="62"/>
    </location>
</feature>
<sequence>MKIRDPLAGLWVFLPLAETLNFSRTATTLGVSRATVTAQIQELEQRLGVRLLQRTTRYVALTEAGFAYKNALAGILAQAKEAEHEAKFYQDERIGTIRLSVSPDLGQQYLATMIADYLVQNPGLNILMDLSLESVDLVEKGFDIAIRGTMELADSLVVRKLASCNLVLCASPDYLSNSREIANPGDLSGHACLHFLPLSWGQNWRFVRAADNEHCSVHFTPRLETNDSISLREAARAGAGITLLPEYVVRNELRIGSLVHLLPEWKSAALPIHAIYPANRHITAKIRHFVSFLAKALSVAFREDAKVNAA</sequence>
<dbReference type="FunFam" id="1.10.10.10:FF:000001">
    <property type="entry name" value="LysR family transcriptional regulator"/>
    <property type="match status" value="1"/>
</dbReference>
<organism evidence="6 7">
    <name type="scientific">Ochrobactrum soli</name>
    <dbReference type="NCBI Taxonomy" id="2448455"/>
    <lineage>
        <taxon>Bacteria</taxon>
        <taxon>Pseudomonadati</taxon>
        <taxon>Pseudomonadota</taxon>
        <taxon>Alphaproteobacteria</taxon>
        <taxon>Hyphomicrobiales</taxon>
        <taxon>Brucellaceae</taxon>
        <taxon>Brucella/Ochrobactrum group</taxon>
        <taxon>Ochrobactrum</taxon>
    </lineage>
</organism>
<dbReference type="InterPro" id="IPR005119">
    <property type="entry name" value="LysR_subst-bd"/>
</dbReference>
<dbReference type="Pfam" id="PF03466">
    <property type="entry name" value="LysR_substrate"/>
    <property type="match status" value="1"/>
</dbReference>
<dbReference type="Pfam" id="PF00126">
    <property type="entry name" value="HTH_1"/>
    <property type="match status" value="1"/>
</dbReference>
<protein>
    <submittedName>
        <fullName evidence="6">Transcriptional regulator, LysR family</fullName>
    </submittedName>
</protein>
<evidence type="ECO:0000256" key="1">
    <source>
        <dbReference type="ARBA" id="ARBA00009437"/>
    </source>
</evidence>
<dbReference type="GO" id="GO:0006351">
    <property type="term" value="P:DNA-templated transcription"/>
    <property type="evidence" value="ECO:0007669"/>
    <property type="project" value="TreeGrafter"/>
</dbReference>
<dbReference type="SUPFAM" id="SSF46785">
    <property type="entry name" value="Winged helix' DNA-binding domain"/>
    <property type="match status" value="1"/>
</dbReference>
<dbReference type="SUPFAM" id="SSF53850">
    <property type="entry name" value="Periplasmic binding protein-like II"/>
    <property type="match status" value="1"/>
</dbReference>
<dbReference type="AlphaFoldDB" id="A0A2P9HE78"/>